<sequence>MYYDALKTFITLAEVKNFTKTAELLHISQPSVSLHIKNLEKEFQTKLFQRSPKYLKITPTGEVLYDRAKQMVSIYEQTRQDILELHHSIKGELKIGASFTIGEYILPAVLFDLHKQYPKLELQVVIGNTDEIVQSVRLYQVDIGLIEGQTNDRELSVHSFMKDELFIVSSPSHPLALQRNVSIADLQNQEWITRENGSGTREYLNHVIRSNGLKAKSILSISSNQGIKETIIKGMGLSLLSQSVIEREVEYGELSIIRVKDHSFTRTFSYVYSPVMRNKQNVEVFLKSLNGSLPAAVKITPSGKMDS</sequence>
<accession>A0A4R2BLF1</accession>
<dbReference type="PROSITE" id="PS50931">
    <property type="entry name" value="HTH_LYSR"/>
    <property type="match status" value="1"/>
</dbReference>
<evidence type="ECO:0000313" key="6">
    <source>
        <dbReference type="EMBL" id="TCN27069.1"/>
    </source>
</evidence>
<dbReference type="FunFam" id="1.10.10.10:FF:000001">
    <property type="entry name" value="LysR family transcriptional regulator"/>
    <property type="match status" value="1"/>
</dbReference>
<evidence type="ECO:0000259" key="5">
    <source>
        <dbReference type="PROSITE" id="PS50931"/>
    </source>
</evidence>
<evidence type="ECO:0000256" key="2">
    <source>
        <dbReference type="ARBA" id="ARBA00023015"/>
    </source>
</evidence>
<evidence type="ECO:0000256" key="1">
    <source>
        <dbReference type="ARBA" id="ARBA00009437"/>
    </source>
</evidence>
<protein>
    <submittedName>
        <fullName evidence="6">DNA-binding transcriptional LysR family regulator</fullName>
    </submittedName>
</protein>
<evidence type="ECO:0000313" key="7">
    <source>
        <dbReference type="Proteomes" id="UP000295689"/>
    </source>
</evidence>
<dbReference type="RefSeq" id="WP_132001543.1">
    <property type="nucleotide sequence ID" value="NZ_JABUHM010000001.1"/>
</dbReference>
<dbReference type="InterPro" id="IPR036390">
    <property type="entry name" value="WH_DNA-bd_sf"/>
</dbReference>
<dbReference type="CDD" id="cd08420">
    <property type="entry name" value="PBP2_CysL_like"/>
    <property type="match status" value="1"/>
</dbReference>
<dbReference type="SUPFAM" id="SSF46785">
    <property type="entry name" value="Winged helix' DNA-binding domain"/>
    <property type="match status" value="1"/>
</dbReference>
<comment type="caution">
    <text evidence="6">The sequence shown here is derived from an EMBL/GenBank/DDBJ whole genome shotgun (WGS) entry which is preliminary data.</text>
</comment>
<feature type="domain" description="HTH lysR-type" evidence="5">
    <location>
        <begin position="1"/>
        <end position="58"/>
    </location>
</feature>
<gene>
    <name evidence="6" type="ORF">EV146_1029</name>
</gene>
<dbReference type="Pfam" id="PF03466">
    <property type="entry name" value="LysR_substrate"/>
    <property type="match status" value="1"/>
</dbReference>
<keyword evidence="3 6" id="KW-0238">DNA-binding</keyword>
<dbReference type="PANTHER" id="PTHR30126:SF39">
    <property type="entry name" value="HTH-TYPE TRANSCRIPTIONAL REGULATOR CYSL"/>
    <property type="match status" value="1"/>
</dbReference>
<keyword evidence="2" id="KW-0805">Transcription regulation</keyword>
<name>A0A4R2BLF1_9BACI</name>
<dbReference type="SUPFAM" id="SSF53850">
    <property type="entry name" value="Periplasmic binding protein-like II"/>
    <property type="match status" value="1"/>
</dbReference>
<evidence type="ECO:0000256" key="4">
    <source>
        <dbReference type="ARBA" id="ARBA00023163"/>
    </source>
</evidence>
<dbReference type="PANTHER" id="PTHR30126">
    <property type="entry name" value="HTH-TYPE TRANSCRIPTIONAL REGULATOR"/>
    <property type="match status" value="1"/>
</dbReference>
<organism evidence="6 7">
    <name type="scientific">Mesobacillus foraminis</name>
    <dbReference type="NCBI Taxonomy" id="279826"/>
    <lineage>
        <taxon>Bacteria</taxon>
        <taxon>Bacillati</taxon>
        <taxon>Bacillota</taxon>
        <taxon>Bacilli</taxon>
        <taxon>Bacillales</taxon>
        <taxon>Bacillaceae</taxon>
        <taxon>Mesobacillus</taxon>
    </lineage>
</organism>
<dbReference type="GO" id="GO:0000976">
    <property type="term" value="F:transcription cis-regulatory region binding"/>
    <property type="evidence" value="ECO:0007669"/>
    <property type="project" value="TreeGrafter"/>
</dbReference>
<dbReference type="InterPro" id="IPR036388">
    <property type="entry name" value="WH-like_DNA-bd_sf"/>
</dbReference>
<dbReference type="Gene3D" id="3.40.190.290">
    <property type="match status" value="1"/>
</dbReference>
<dbReference type="InterPro" id="IPR000847">
    <property type="entry name" value="LysR_HTH_N"/>
</dbReference>
<dbReference type="Proteomes" id="UP000295689">
    <property type="component" value="Unassembled WGS sequence"/>
</dbReference>
<dbReference type="InterPro" id="IPR005119">
    <property type="entry name" value="LysR_subst-bd"/>
</dbReference>
<dbReference type="PRINTS" id="PR00039">
    <property type="entry name" value="HTHLYSR"/>
</dbReference>
<evidence type="ECO:0000256" key="3">
    <source>
        <dbReference type="ARBA" id="ARBA00023125"/>
    </source>
</evidence>
<keyword evidence="4" id="KW-0804">Transcription</keyword>
<dbReference type="Pfam" id="PF00126">
    <property type="entry name" value="HTH_1"/>
    <property type="match status" value="1"/>
</dbReference>
<dbReference type="Gene3D" id="1.10.10.10">
    <property type="entry name" value="Winged helix-like DNA-binding domain superfamily/Winged helix DNA-binding domain"/>
    <property type="match status" value="1"/>
</dbReference>
<dbReference type="GO" id="GO:0003700">
    <property type="term" value="F:DNA-binding transcription factor activity"/>
    <property type="evidence" value="ECO:0007669"/>
    <property type="project" value="InterPro"/>
</dbReference>
<dbReference type="EMBL" id="SLVV01000002">
    <property type="protein sequence ID" value="TCN27069.1"/>
    <property type="molecule type" value="Genomic_DNA"/>
</dbReference>
<dbReference type="AlphaFoldDB" id="A0A4R2BLF1"/>
<comment type="similarity">
    <text evidence="1">Belongs to the LysR transcriptional regulatory family.</text>
</comment>
<proteinExistence type="inferred from homology"/>
<keyword evidence="7" id="KW-1185">Reference proteome</keyword>
<reference evidence="6 7" key="1">
    <citation type="journal article" date="2015" name="Stand. Genomic Sci.">
        <title>Genomic Encyclopedia of Bacterial and Archaeal Type Strains, Phase III: the genomes of soil and plant-associated and newly described type strains.</title>
        <authorList>
            <person name="Whitman W.B."/>
            <person name="Woyke T."/>
            <person name="Klenk H.P."/>
            <person name="Zhou Y."/>
            <person name="Lilburn T.G."/>
            <person name="Beck B.J."/>
            <person name="De Vos P."/>
            <person name="Vandamme P."/>
            <person name="Eisen J.A."/>
            <person name="Garrity G."/>
            <person name="Hugenholtz P."/>
            <person name="Kyrpides N.C."/>
        </authorList>
    </citation>
    <scope>NUCLEOTIDE SEQUENCE [LARGE SCALE GENOMIC DNA]</scope>
    <source>
        <strain evidence="6 7">CV53</strain>
    </source>
</reference>